<keyword evidence="8" id="KW-1185">Reference proteome</keyword>
<protein>
    <submittedName>
        <fullName evidence="7">Histidine kinase</fullName>
    </submittedName>
</protein>
<keyword evidence="3" id="KW-0902">Two-component regulatory system</keyword>
<evidence type="ECO:0000256" key="1">
    <source>
        <dbReference type="ARBA" id="ARBA00022679"/>
    </source>
</evidence>
<dbReference type="Gene3D" id="3.30.565.10">
    <property type="entry name" value="Histidine kinase-like ATPase, C-terminal domain"/>
    <property type="match status" value="1"/>
</dbReference>
<gene>
    <name evidence="7" type="ORF">E1742_06465</name>
</gene>
<feature type="transmembrane region" description="Helical" evidence="4">
    <location>
        <begin position="130"/>
        <end position="151"/>
    </location>
</feature>
<proteinExistence type="predicted"/>
<accession>A0ABX5S8P4</accession>
<evidence type="ECO:0000313" key="8">
    <source>
        <dbReference type="Proteomes" id="UP000294359"/>
    </source>
</evidence>
<dbReference type="Pfam" id="PF07730">
    <property type="entry name" value="HisKA_3"/>
    <property type="match status" value="1"/>
</dbReference>
<feature type="transmembrane region" description="Helical" evidence="4">
    <location>
        <begin position="163"/>
        <end position="182"/>
    </location>
</feature>
<dbReference type="Proteomes" id="UP000294359">
    <property type="component" value="Chromosome"/>
</dbReference>
<dbReference type="GO" id="GO:0016301">
    <property type="term" value="F:kinase activity"/>
    <property type="evidence" value="ECO:0007669"/>
    <property type="project" value="UniProtKB-KW"/>
</dbReference>
<feature type="transmembrane region" description="Helical" evidence="4">
    <location>
        <begin position="99"/>
        <end position="118"/>
    </location>
</feature>
<dbReference type="PANTHER" id="PTHR24421">
    <property type="entry name" value="NITRATE/NITRITE SENSOR PROTEIN NARX-RELATED"/>
    <property type="match status" value="1"/>
</dbReference>
<dbReference type="InterPro" id="IPR050482">
    <property type="entry name" value="Sensor_HK_TwoCompSys"/>
</dbReference>
<evidence type="ECO:0000259" key="5">
    <source>
        <dbReference type="Pfam" id="PF02518"/>
    </source>
</evidence>
<dbReference type="InterPro" id="IPR003594">
    <property type="entry name" value="HATPase_dom"/>
</dbReference>
<evidence type="ECO:0000313" key="7">
    <source>
        <dbReference type="EMBL" id="QBQ35841.1"/>
    </source>
</evidence>
<feature type="transmembrane region" description="Helical" evidence="4">
    <location>
        <begin position="68"/>
        <end position="87"/>
    </location>
</feature>
<dbReference type="PANTHER" id="PTHR24421:SF59">
    <property type="entry name" value="OXYGEN SENSOR HISTIDINE KINASE NREB"/>
    <property type="match status" value="1"/>
</dbReference>
<dbReference type="Gene3D" id="1.20.5.1930">
    <property type="match status" value="1"/>
</dbReference>
<keyword evidence="1" id="KW-0808">Transferase</keyword>
<feature type="domain" description="Histidine kinase/HSP90-like ATPase" evidence="5">
    <location>
        <begin position="355"/>
        <end position="432"/>
    </location>
</feature>
<reference evidence="7 8" key="1">
    <citation type="submission" date="2019-03" db="EMBL/GenBank/DDBJ databases">
        <title>Draft Genome Sequences of Six Type Strains of the Genus Massilia.</title>
        <authorList>
            <person name="Miess H."/>
            <person name="Frediansyhah A."/>
            <person name="Gross H."/>
        </authorList>
    </citation>
    <scope>NUCLEOTIDE SEQUENCE [LARGE SCALE GENOMIC DNA]</scope>
    <source>
        <strain evidence="7 8">DSM 17505</strain>
    </source>
</reference>
<feature type="transmembrane region" description="Helical" evidence="4">
    <location>
        <begin position="194"/>
        <end position="217"/>
    </location>
</feature>
<dbReference type="Pfam" id="PF02518">
    <property type="entry name" value="HATPase_c"/>
    <property type="match status" value="1"/>
</dbReference>
<feature type="domain" description="Signal transduction histidine kinase subgroup 3 dimerisation and phosphoacceptor" evidence="6">
    <location>
        <begin position="249"/>
        <end position="311"/>
    </location>
</feature>
<keyword evidence="2 7" id="KW-0418">Kinase</keyword>
<evidence type="ECO:0000256" key="3">
    <source>
        <dbReference type="ARBA" id="ARBA00023012"/>
    </source>
</evidence>
<dbReference type="RefSeq" id="WP_134384078.1">
    <property type="nucleotide sequence ID" value="NZ_CP038026.1"/>
</dbReference>
<feature type="transmembrane region" description="Helical" evidence="4">
    <location>
        <begin position="42"/>
        <end position="62"/>
    </location>
</feature>
<dbReference type="CDD" id="cd16917">
    <property type="entry name" value="HATPase_UhpB-NarQ-NarX-like"/>
    <property type="match status" value="1"/>
</dbReference>
<evidence type="ECO:0000256" key="4">
    <source>
        <dbReference type="SAM" id="Phobius"/>
    </source>
</evidence>
<evidence type="ECO:0000259" key="6">
    <source>
        <dbReference type="Pfam" id="PF07730"/>
    </source>
</evidence>
<dbReference type="SUPFAM" id="SSF55874">
    <property type="entry name" value="ATPase domain of HSP90 chaperone/DNA topoisomerase II/histidine kinase"/>
    <property type="match status" value="1"/>
</dbReference>
<name>A0ABX5S8P4_9BURK</name>
<keyword evidence="4" id="KW-0472">Membrane</keyword>
<keyword evidence="4" id="KW-0812">Transmembrane</keyword>
<organism evidence="7 8">
    <name type="scientific">Pseudoduganella plicata</name>
    <dbReference type="NCBI Taxonomy" id="321984"/>
    <lineage>
        <taxon>Bacteria</taxon>
        <taxon>Pseudomonadati</taxon>
        <taxon>Pseudomonadota</taxon>
        <taxon>Betaproteobacteria</taxon>
        <taxon>Burkholderiales</taxon>
        <taxon>Oxalobacteraceae</taxon>
        <taxon>Telluria group</taxon>
        <taxon>Pseudoduganella</taxon>
    </lineage>
</organism>
<dbReference type="InterPro" id="IPR011712">
    <property type="entry name" value="Sig_transdc_His_kin_sub3_dim/P"/>
</dbReference>
<dbReference type="InterPro" id="IPR036890">
    <property type="entry name" value="HATPase_C_sf"/>
</dbReference>
<dbReference type="EMBL" id="CP038026">
    <property type="protein sequence ID" value="QBQ35841.1"/>
    <property type="molecule type" value="Genomic_DNA"/>
</dbReference>
<keyword evidence="4" id="KW-1133">Transmembrane helix</keyword>
<evidence type="ECO:0000256" key="2">
    <source>
        <dbReference type="ARBA" id="ARBA00022777"/>
    </source>
</evidence>
<sequence>MTSGTRARRAIRHTMRVPPLSLYAMTPALPARRPLQITPCSIAVGTCALFAFLHVAAILAAGPGETPLHNPVGLAVLAVFMPLTTGATEAARMLPLFQAYAAAKLLVVLAMTAAVAGTCRPPARHRPPLLAAQLLCVTILDALPFHLLLAVQLAMLLPWRRGLAWLAAQYLLGIAMDVYLVLDLAQRMAQPPQWPLLAYLSAERLVLAAGFLFGHLVQREHRMRHALASAHGQLLATQSLLTETVRGAERLRIARDLHDVLGHHLTALNLHLDLAARQAGAAAPAALQTARDVSVDLLAQVRGVVTHHRHDQTIDVAEALRVLCAGVPSPHPELHIDADAARLPAPVAHALFCSIQEAITNALRHARASRLTVHLSVRGGMTVARVADDGVGMGDAAEGNGLRGMRERLTDLQGDVRLERGIRGTVVELSVPGSPA</sequence>